<accession>F2PPF6</accession>
<dbReference type="Proteomes" id="UP000009169">
    <property type="component" value="Unassembled WGS sequence"/>
</dbReference>
<protein>
    <submittedName>
        <fullName evidence="1">Uncharacterized protein</fullName>
    </submittedName>
</protein>
<sequence>MAVASKYQGYSAAALSLQTVTVELPVVLLRKWSIGHEKSLHSGLEIIACCWEQQRVLRRKRKRTPSRAGHPTHLCGSNHLLERPWPWAVAEWPSVDDLYGQRCSLSLLLLTA</sequence>
<keyword evidence="2" id="KW-1185">Reference proteome</keyword>
<name>F2PPF6_TRIEC</name>
<evidence type="ECO:0000313" key="2">
    <source>
        <dbReference type="Proteomes" id="UP000009169"/>
    </source>
</evidence>
<gene>
    <name evidence="1" type="ORF">TEQG_02808</name>
</gene>
<reference evidence="2" key="1">
    <citation type="journal article" date="2012" name="MBio">
        <title>Comparative genome analysis of Trichophyton rubrum and related dermatophytes reveals candidate genes involved in infection.</title>
        <authorList>
            <person name="Martinez D.A."/>
            <person name="Oliver B.G."/>
            <person name="Graeser Y."/>
            <person name="Goldberg J.M."/>
            <person name="Li W."/>
            <person name="Martinez-Rossi N.M."/>
            <person name="Monod M."/>
            <person name="Shelest E."/>
            <person name="Barton R.C."/>
            <person name="Birch E."/>
            <person name="Brakhage A.A."/>
            <person name="Chen Z."/>
            <person name="Gurr S.J."/>
            <person name="Heiman D."/>
            <person name="Heitman J."/>
            <person name="Kosti I."/>
            <person name="Rossi A."/>
            <person name="Saif S."/>
            <person name="Samalova M."/>
            <person name="Saunders C.W."/>
            <person name="Shea T."/>
            <person name="Summerbell R.C."/>
            <person name="Xu J."/>
            <person name="Young S."/>
            <person name="Zeng Q."/>
            <person name="Birren B.W."/>
            <person name="Cuomo C.A."/>
            <person name="White T.C."/>
        </authorList>
    </citation>
    <scope>NUCLEOTIDE SEQUENCE [LARGE SCALE GENOMIC DNA]</scope>
    <source>
        <strain evidence="2">ATCC MYA-4606 / CBS 127.97</strain>
    </source>
</reference>
<proteinExistence type="predicted"/>
<dbReference type="EMBL" id="DS995729">
    <property type="protein sequence ID" value="EGE03774.1"/>
    <property type="molecule type" value="Genomic_DNA"/>
</dbReference>
<organism evidence="1 2">
    <name type="scientific">Trichophyton equinum (strain ATCC MYA-4606 / CBS 127.97)</name>
    <name type="common">Horse ringworm fungus</name>
    <dbReference type="NCBI Taxonomy" id="559882"/>
    <lineage>
        <taxon>Eukaryota</taxon>
        <taxon>Fungi</taxon>
        <taxon>Dikarya</taxon>
        <taxon>Ascomycota</taxon>
        <taxon>Pezizomycotina</taxon>
        <taxon>Eurotiomycetes</taxon>
        <taxon>Eurotiomycetidae</taxon>
        <taxon>Onygenales</taxon>
        <taxon>Arthrodermataceae</taxon>
        <taxon>Trichophyton</taxon>
    </lineage>
</organism>
<dbReference type="AlphaFoldDB" id="F2PPF6"/>
<dbReference type="VEuPathDB" id="FungiDB:TEQG_02808"/>
<evidence type="ECO:0000313" key="1">
    <source>
        <dbReference type="EMBL" id="EGE03774.1"/>
    </source>
</evidence>
<dbReference type="HOGENOM" id="CLU_2147637_0_0_1"/>